<dbReference type="Gene3D" id="3.40.50.10240">
    <property type="entry name" value="Thiamin pyrophosphokinase, catalytic domain"/>
    <property type="match status" value="1"/>
</dbReference>
<dbReference type="GO" id="GO:0004788">
    <property type="term" value="F:thiamine diphosphokinase activity"/>
    <property type="evidence" value="ECO:0007669"/>
    <property type="project" value="UniProtKB-EC"/>
</dbReference>
<dbReference type="SMART" id="SM00983">
    <property type="entry name" value="TPK_B1_binding"/>
    <property type="match status" value="1"/>
</dbReference>
<dbReference type="EMBL" id="JBHTMO010000026">
    <property type="protein sequence ID" value="MFD1393599.1"/>
    <property type="molecule type" value="Genomic_DNA"/>
</dbReference>
<dbReference type="InterPro" id="IPR007371">
    <property type="entry name" value="TPK_catalytic"/>
</dbReference>
<keyword evidence="2" id="KW-0547">Nucleotide-binding</keyword>
<dbReference type="InterPro" id="IPR007373">
    <property type="entry name" value="Thiamin_PyroPKinase_B1-bd"/>
</dbReference>
<keyword evidence="1 7" id="KW-0808">Transferase</keyword>
<dbReference type="Pfam" id="PF04265">
    <property type="entry name" value="TPK_B1_binding"/>
    <property type="match status" value="1"/>
</dbReference>
<evidence type="ECO:0000256" key="3">
    <source>
        <dbReference type="ARBA" id="ARBA00022777"/>
    </source>
</evidence>
<dbReference type="EC" id="2.7.6.2" evidence="5"/>
<evidence type="ECO:0000256" key="2">
    <source>
        <dbReference type="ARBA" id="ARBA00022741"/>
    </source>
</evidence>
<gene>
    <name evidence="7" type="ORF">ACFQ3L_08490</name>
</gene>
<accession>A0ABW4B9C1</accession>
<dbReference type="InterPro" id="IPR036759">
    <property type="entry name" value="TPK_catalytic_sf"/>
</dbReference>
<protein>
    <recommendedName>
        <fullName evidence="5">Thiamine diphosphokinase</fullName>
        <ecNumber evidence="5">2.7.6.2</ecNumber>
    </recommendedName>
</protein>
<dbReference type="SUPFAM" id="SSF63862">
    <property type="entry name" value="Thiamin pyrophosphokinase, substrate-binding domain"/>
    <property type="match status" value="1"/>
</dbReference>
<keyword evidence="8" id="KW-1185">Reference proteome</keyword>
<dbReference type="InterPro" id="IPR036371">
    <property type="entry name" value="TPK_B1-bd_sf"/>
</dbReference>
<comment type="caution">
    <text evidence="7">The sequence shown here is derived from an EMBL/GenBank/DDBJ whole genome shotgun (WGS) entry which is preliminary data.</text>
</comment>
<dbReference type="InterPro" id="IPR006282">
    <property type="entry name" value="Thi_PPkinase"/>
</dbReference>
<evidence type="ECO:0000256" key="1">
    <source>
        <dbReference type="ARBA" id="ARBA00022679"/>
    </source>
</evidence>
<evidence type="ECO:0000256" key="4">
    <source>
        <dbReference type="ARBA" id="ARBA00022840"/>
    </source>
</evidence>
<dbReference type="NCBIfam" id="TIGR01378">
    <property type="entry name" value="thi_PPkinase"/>
    <property type="match status" value="1"/>
</dbReference>
<dbReference type="Pfam" id="PF04263">
    <property type="entry name" value="TPK_catalytic"/>
    <property type="match status" value="1"/>
</dbReference>
<dbReference type="CDD" id="cd07995">
    <property type="entry name" value="TPK"/>
    <property type="match status" value="1"/>
</dbReference>
<keyword evidence="3" id="KW-0418">Kinase</keyword>
<evidence type="ECO:0000313" key="7">
    <source>
        <dbReference type="EMBL" id="MFD1393599.1"/>
    </source>
</evidence>
<dbReference type="Proteomes" id="UP001597249">
    <property type="component" value="Unassembled WGS sequence"/>
</dbReference>
<evidence type="ECO:0000256" key="5">
    <source>
        <dbReference type="NCBIfam" id="TIGR01378"/>
    </source>
</evidence>
<dbReference type="RefSeq" id="WP_125585587.1">
    <property type="nucleotide sequence ID" value="NZ_JBHTMO010000026.1"/>
</dbReference>
<dbReference type="SUPFAM" id="SSF63999">
    <property type="entry name" value="Thiamin pyrophosphokinase, catalytic domain"/>
    <property type="match status" value="1"/>
</dbReference>
<evidence type="ECO:0000313" key="8">
    <source>
        <dbReference type="Proteomes" id="UP001597249"/>
    </source>
</evidence>
<dbReference type="InterPro" id="IPR053149">
    <property type="entry name" value="TPK"/>
</dbReference>
<name>A0ABW4B9C1_9LACO</name>
<reference evidence="8" key="1">
    <citation type="journal article" date="2019" name="Int. J. Syst. Evol. Microbiol.">
        <title>The Global Catalogue of Microorganisms (GCM) 10K type strain sequencing project: providing services to taxonomists for standard genome sequencing and annotation.</title>
        <authorList>
            <consortium name="The Broad Institute Genomics Platform"/>
            <consortium name="The Broad Institute Genome Sequencing Center for Infectious Disease"/>
            <person name="Wu L."/>
            <person name="Ma J."/>
        </authorList>
    </citation>
    <scope>NUCLEOTIDE SEQUENCE [LARGE SCALE GENOMIC DNA]</scope>
    <source>
        <strain evidence="8">CCM 8911</strain>
    </source>
</reference>
<organism evidence="7 8">
    <name type="scientific">Lacticaseibacillus jixianensis</name>
    <dbReference type="NCBI Taxonomy" id="2486012"/>
    <lineage>
        <taxon>Bacteria</taxon>
        <taxon>Bacillati</taxon>
        <taxon>Bacillota</taxon>
        <taxon>Bacilli</taxon>
        <taxon>Lactobacillales</taxon>
        <taxon>Lactobacillaceae</taxon>
        <taxon>Lacticaseibacillus</taxon>
    </lineage>
</organism>
<proteinExistence type="predicted"/>
<sequence>MTAYRLMVGGPVSLLPQGWSQLAGPWVGVDRGTLHLLAAGITPAFAVGDFDSLTPAEFARVQAQVPELHTAKPEKDETDTEMAVRLAFKAGAERVQLIGATGGRLDHLLANLFLPTQLRFQPYAERIELLDGQNLVRFFRAGEHELTADATYPYLGIVPLTAIEKLTIAGAKYPLHEWSSMTPFSWASNEFLGTKPVTIRWQSGIVAVVYSRDRNGQKQDN</sequence>
<evidence type="ECO:0000259" key="6">
    <source>
        <dbReference type="SMART" id="SM00983"/>
    </source>
</evidence>
<keyword evidence="4" id="KW-0067">ATP-binding</keyword>
<dbReference type="PANTHER" id="PTHR41299">
    <property type="entry name" value="THIAMINE PYROPHOSPHOKINASE"/>
    <property type="match status" value="1"/>
</dbReference>
<feature type="domain" description="Thiamin pyrophosphokinase thiamin-binding" evidence="6">
    <location>
        <begin position="142"/>
        <end position="207"/>
    </location>
</feature>
<dbReference type="PANTHER" id="PTHR41299:SF1">
    <property type="entry name" value="THIAMINE PYROPHOSPHOKINASE"/>
    <property type="match status" value="1"/>
</dbReference>